<comment type="caution">
    <text evidence="1">The sequence shown here is derived from an EMBL/GenBank/DDBJ whole genome shotgun (WGS) entry which is preliminary data.</text>
</comment>
<gene>
    <name evidence="1" type="ORF">TNIN_388951</name>
</gene>
<evidence type="ECO:0000313" key="2">
    <source>
        <dbReference type="Proteomes" id="UP000886998"/>
    </source>
</evidence>
<evidence type="ECO:0000313" key="1">
    <source>
        <dbReference type="EMBL" id="GFY63732.1"/>
    </source>
</evidence>
<keyword evidence="2" id="KW-1185">Reference proteome</keyword>
<organism evidence="1 2">
    <name type="scientific">Trichonephila inaurata madagascariensis</name>
    <dbReference type="NCBI Taxonomy" id="2747483"/>
    <lineage>
        <taxon>Eukaryota</taxon>
        <taxon>Metazoa</taxon>
        <taxon>Ecdysozoa</taxon>
        <taxon>Arthropoda</taxon>
        <taxon>Chelicerata</taxon>
        <taxon>Arachnida</taxon>
        <taxon>Araneae</taxon>
        <taxon>Araneomorphae</taxon>
        <taxon>Entelegynae</taxon>
        <taxon>Araneoidea</taxon>
        <taxon>Nephilidae</taxon>
        <taxon>Trichonephila</taxon>
        <taxon>Trichonephila inaurata</taxon>
    </lineage>
</organism>
<dbReference type="EMBL" id="BMAV01014914">
    <property type="protein sequence ID" value="GFY63732.1"/>
    <property type="molecule type" value="Genomic_DNA"/>
</dbReference>
<dbReference type="AlphaFoldDB" id="A0A8X6Y1Q1"/>
<sequence length="92" mass="10619">MTQNRSTQNTLGYWWEPSKPLTVQPIQSVKLETRETPKPSIVYQPMQLEELEKLRIKAPRHFLEVKFNLVSICQTSKAVTQCNGNLSGIINY</sequence>
<proteinExistence type="predicted"/>
<name>A0A8X6Y1Q1_9ARAC</name>
<protein>
    <submittedName>
        <fullName evidence="1">Uncharacterized protein</fullName>
    </submittedName>
</protein>
<dbReference type="Proteomes" id="UP000886998">
    <property type="component" value="Unassembled WGS sequence"/>
</dbReference>
<reference evidence="1" key="1">
    <citation type="submission" date="2020-08" db="EMBL/GenBank/DDBJ databases">
        <title>Multicomponent nature underlies the extraordinary mechanical properties of spider dragline silk.</title>
        <authorList>
            <person name="Kono N."/>
            <person name="Nakamura H."/>
            <person name="Mori M."/>
            <person name="Yoshida Y."/>
            <person name="Ohtoshi R."/>
            <person name="Malay A.D."/>
            <person name="Moran D.A.P."/>
            <person name="Tomita M."/>
            <person name="Numata K."/>
            <person name="Arakawa K."/>
        </authorList>
    </citation>
    <scope>NUCLEOTIDE SEQUENCE</scope>
</reference>
<accession>A0A8X6Y1Q1</accession>